<dbReference type="SUPFAM" id="SSF53474">
    <property type="entry name" value="alpha/beta-Hydrolases"/>
    <property type="match status" value="1"/>
</dbReference>
<dbReference type="STRING" id="188477.A0A3S1A3I3"/>
<evidence type="ECO:0000256" key="1">
    <source>
        <dbReference type="SAM" id="SignalP"/>
    </source>
</evidence>
<name>A0A3S1A3I3_ELYCH</name>
<feature type="chain" id="PRO_5018733945" description="Group XV phospholipase A2" evidence="1">
    <location>
        <begin position="24"/>
        <end position="409"/>
    </location>
</feature>
<dbReference type="InterPro" id="IPR029058">
    <property type="entry name" value="AB_hydrolase_fold"/>
</dbReference>
<dbReference type="InterPro" id="IPR003386">
    <property type="entry name" value="LACT/PDAT_acylTrfase"/>
</dbReference>
<protein>
    <recommendedName>
        <fullName evidence="4">Group XV phospholipase A2</fullName>
    </recommendedName>
</protein>
<dbReference type="GO" id="GO:0006629">
    <property type="term" value="P:lipid metabolic process"/>
    <property type="evidence" value="ECO:0007669"/>
    <property type="project" value="InterPro"/>
</dbReference>
<dbReference type="OrthoDB" id="190846at2759"/>
<reference evidence="2 3" key="1">
    <citation type="submission" date="2019-01" db="EMBL/GenBank/DDBJ databases">
        <title>A draft genome assembly of the solar-powered sea slug Elysia chlorotica.</title>
        <authorList>
            <person name="Cai H."/>
            <person name="Li Q."/>
            <person name="Fang X."/>
            <person name="Li J."/>
            <person name="Curtis N.E."/>
            <person name="Altenburger A."/>
            <person name="Shibata T."/>
            <person name="Feng M."/>
            <person name="Maeda T."/>
            <person name="Schwartz J.A."/>
            <person name="Shigenobu S."/>
            <person name="Lundholm N."/>
            <person name="Nishiyama T."/>
            <person name="Yang H."/>
            <person name="Hasebe M."/>
            <person name="Li S."/>
            <person name="Pierce S.K."/>
            <person name="Wang J."/>
        </authorList>
    </citation>
    <scope>NUCLEOTIDE SEQUENCE [LARGE SCALE GENOMIC DNA]</scope>
    <source>
        <strain evidence="2">EC2010</strain>
        <tissue evidence="2">Whole organism of an adult</tissue>
    </source>
</reference>
<dbReference type="AlphaFoldDB" id="A0A3S1A3I3"/>
<dbReference type="PANTHER" id="PTHR11440">
    <property type="entry name" value="LECITHIN-CHOLESTEROL ACYLTRANSFERASE-RELATED"/>
    <property type="match status" value="1"/>
</dbReference>
<evidence type="ECO:0000313" key="3">
    <source>
        <dbReference type="Proteomes" id="UP000271974"/>
    </source>
</evidence>
<proteinExistence type="predicted"/>
<dbReference type="Pfam" id="PF02450">
    <property type="entry name" value="LCAT"/>
    <property type="match status" value="1"/>
</dbReference>
<dbReference type="GO" id="GO:0008374">
    <property type="term" value="F:O-acyltransferase activity"/>
    <property type="evidence" value="ECO:0007669"/>
    <property type="project" value="InterPro"/>
</dbReference>
<dbReference type="Proteomes" id="UP000271974">
    <property type="component" value="Unassembled WGS sequence"/>
</dbReference>
<evidence type="ECO:0008006" key="4">
    <source>
        <dbReference type="Google" id="ProtNLM"/>
    </source>
</evidence>
<dbReference type="EMBL" id="RQTK01000049">
    <property type="protein sequence ID" value="RUS89695.1"/>
    <property type="molecule type" value="Genomic_DNA"/>
</dbReference>
<evidence type="ECO:0000313" key="2">
    <source>
        <dbReference type="EMBL" id="RUS89695.1"/>
    </source>
</evidence>
<keyword evidence="3" id="KW-1185">Reference proteome</keyword>
<sequence length="409" mass="45454">MSNEFLVALVLISVFSLNSVAEAGPRYPVILVPGDGGSQLEVMLNKTTSKRSWCERTTSGYTSLWVNMEELASPMIYCFVDNMVLEYDNTTRTTRSPEGVHIRTVGFGDTASVEWLDPTWFSHEFASVSYFYPIVKDLVAAGYERNVSVRGAPFDFRKAPNEFGRYYEDLRGLIEDTYALNNQTRCVLVAHSMGNPVLLYFLNHQPRAWKDKYVHALVSLAGVWAGAVKIVRLFASGDNLGIPIISPITVRSEQRSIPSSAFLLPSDRFWRPEEVLLVTEHRNYTVGDYRALFRDLGLADAWEMRRDTQGLVRDLTPPGVRVHCLHGSGIPTDGTLVYAPGSFPDGTPAVVSDDGDGTVNTRSLEACTGWSGQQKQPVSHTVLPHVEHLAILRDPQALKYIVQVGLGQL</sequence>
<dbReference type="Gene3D" id="3.40.50.1820">
    <property type="entry name" value="alpha/beta hydrolase"/>
    <property type="match status" value="2"/>
</dbReference>
<organism evidence="2 3">
    <name type="scientific">Elysia chlorotica</name>
    <name type="common">Eastern emerald elysia</name>
    <name type="synonym">Sea slug</name>
    <dbReference type="NCBI Taxonomy" id="188477"/>
    <lineage>
        <taxon>Eukaryota</taxon>
        <taxon>Metazoa</taxon>
        <taxon>Spiralia</taxon>
        <taxon>Lophotrochozoa</taxon>
        <taxon>Mollusca</taxon>
        <taxon>Gastropoda</taxon>
        <taxon>Heterobranchia</taxon>
        <taxon>Euthyneura</taxon>
        <taxon>Panpulmonata</taxon>
        <taxon>Sacoglossa</taxon>
        <taxon>Placobranchoidea</taxon>
        <taxon>Plakobranchidae</taxon>
        <taxon>Elysia</taxon>
    </lineage>
</organism>
<comment type="caution">
    <text evidence="2">The sequence shown here is derived from an EMBL/GenBank/DDBJ whole genome shotgun (WGS) entry which is preliminary data.</text>
</comment>
<keyword evidence="1" id="KW-0732">Signal</keyword>
<gene>
    <name evidence="2" type="ORF">EGW08_002513</name>
</gene>
<feature type="signal peptide" evidence="1">
    <location>
        <begin position="1"/>
        <end position="23"/>
    </location>
</feature>
<accession>A0A3S1A3I3</accession>